<proteinExistence type="predicted"/>
<evidence type="ECO:0008006" key="3">
    <source>
        <dbReference type="Google" id="ProtNLM"/>
    </source>
</evidence>
<dbReference type="InterPro" id="IPR011990">
    <property type="entry name" value="TPR-like_helical_dom_sf"/>
</dbReference>
<dbReference type="PANTHER" id="PTHR47934:SF6">
    <property type="entry name" value="MITOCHONDRIAL GROUP I INTRON SPLICING FACTOR CCM1-RELATED"/>
    <property type="match status" value="1"/>
</dbReference>
<dbReference type="InterPro" id="IPR051114">
    <property type="entry name" value="Mito_RNA_Proc_CCM1"/>
</dbReference>
<dbReference type="EMBL" id="OZ037954">
    <property type="protein sequence ID" value="CAL1699568.1"/>
    <property type="molecule type" value="Genomic_DNA"/>
</dbReference>
<evidence type="ECO:0000313" key="2">
    <source>
        <dbReference type="Proteomes" id="UP001497453"/>
    </source>
</evidence>
<name>A0ABP1CXX7_9APHY</name>
<organism evidence="1 2">
    <name type="scientific">Somion occarium</name>
    <dbReference type="NCBI Taxonomy" id="3059160"/>
    <lineage>
        <taxon>Eukaryota</taxon>
        <taxon>Fungi</taxon>
        <taxon>Dikarya</taxon>
        <taxon>Basidiomycota</taxon>
        <taxon>Agaricomycotina</taxon>
        <taxon>Agaricomycetes</taxon>
        <taxon>Polyporales</taxon>
        <taxon>Cerrenaceae</taxon>
        <taxon>Somion</taxon>
    </lineage>
</organism>
<reference evidence="2" key="1">
    <citation type="submission" date="2024-04" db="EMBL/GenBank/DDBJ databases">
        <authorList>
            <person name="Shaw F."/>
            <person name="Minotto A."/>
        </authorList>
    </citation>
    <scope>NUCLEOTIDE SEQUENCE [LARGE SCALE GENOMIC DNA]</scope>
</reference>
<accession>A0ABP1CXX7</accession>
<dbReference type="Gene3D" id="1.25.40.10">
    <property type="entry name" value="Tetratricopeptide repeat domain"/>
    <property type="match status" value="1"/>
</dbReference>
<gene>
    <name evidence="1" type="ORF">GFSPODELE1_LOCUS2740</name>
</gene>
<evidence type="ECO:0000313" key="1">
    <source>
        <dbReference type="EMBL" id="CAL1699568.1"/>
    </source>
</evidence>
<sequence length="722" mass="81784">MAACVLANAPWSTLTRLRLRLDVLRVSARLPMQAWSPQLLRSHYSALVIQEPPAMVAMRDEPYPQEPPDLSIFEEPTEEYGIASTIDPDTVPMTFSEVLIQLVKDRKFDDADHLLTELMESGVDIKQDFAYAHAAINAYLYRKDVSQTQRLSLFRSWWSLIPEASSRVQYNFEPILLMLLSRTHVPDLPVIMEFALISASKGYADRVAKHVIPVVARYSPPEVSAVFLGKFRDVSRTYLKKLGRQSRVHARYRASQWHNLALQSHHSAGHLQKGLESLQAVFTPSWGEVFVASLKRSRVSRDLEPPPHLGLMSNEANASTVHPALIPAARSSMIQPSNTIPLGDLKDFDNFYHRLKSEVRAYARVGTTFEKRTLPSAPTLAQFMQQCIELGRMLALLRLRVLLCRPGYARHQRHGLWVLAEMLYHYYRHEYRGVLRTYIRHYHAVGLPLKAGYLRRFGPGELCDVKFFGSYAPLLRSQNFSPVGLFPTCFQTALVWRVIVETAESVSELDDLYKELLGYIKTAKGIPTKAQYHKSSFLAFLRQPRDPFPDESSYLQPLPVPSQFDAAHFAPFIKAFASRGATNRYIDILTDMQDLDIPVSTQCLTIVCSTFAINGEMEKLHSLLDEMEDSLRRDKHSEPSAIPPPTSETYTTVILFLLRKKNVDAAMTIARRLLENAQYVPGTNSETDQVLRALTEAVTHEYEGLIGRPDTPSIDGQESSIV</sequence>
<keyword evidence="2" id="KW-1185">Reference proteome</keyword>
<protein>
    <recommendedName>
        <fullName evidence="3">Pentatricopeptide repeat-containing protein</fullName>
    </recommendedName>
</protein>
<dbReference type="PANTHER" id="PTHR47934">
    <property type="entry name" value="PENTATRICOPEPTIDE REPEAT-CONTAINING PROTEIN PET309, MITOCHONDRIAL"/>
    <property type="match status" value="1"/>
</dbReference>
<dbReference type="Proteomes" id="UP001497453">
    <property type="component" value="Chromosome 11"/>
</dbReference>